<gene>
    <name evidence="1" type="ORF">Bpfe_031076</name>
</gene>
<evidence type="ECO:0000313" key="2">
    <source>
        <dbReference type="Proteomes" id="UP001233172"/>
    </source>
</evidence>
<proteinExistence type="predicted"/>
<organism evidence="1 2">
    <name type="scientific">Biomphalaria pfeifferi</name>
    <name type="common">Bloodfluke planorb</name>
    <name type="synonym">Freshwater snail</name>
    <dbReference type="NCBI Taxonomy" id="112525"/>
    <lineage>
        <taxon>Eukaryota</taxon>
        <taxon>Metazoa</taxon>
        <taxon>Spiralia</taxon>
        <taxon>Lophotrochozoa</taxon>
        <taxon>Mollusca</taxon>
        <taxon>Gastropoda</taxon>
        <taxon>Heterobranchia</taxon>
        <taxon>Euthyneura</taxon>
        <taxon>Panpulmonata</taxon>
        <taxon>Hygrophila</taxon>
        <taxon>Lymnaeoidea</taxon>
        <taxon>Planorbidae</taxon>
        <taxon>Biomphalaria</taxon>
    </lineage>
</organism>
<comment type="caution">
    <text evidence="1">The sequence shown here is derived from an EMBL/GenBank/DDBJ whole genome shotgun (WGS) entry which is preliminary data.</text>
</comment>
<sequence length="169" mass="17227">MLELDFGGLGHDGEGSFSTVAVFEAAVPREVDGVVTELANRVGEVHHLKHQLRAAERGLGIPAVAHGRALDGGGRIRDRVRLKDGVVVAAFVAGAGIGDDDLGHAGGEHGARDGMLVEREDVCGMLVGVVLQGLPQLILGVDRGGGGVHWNSLEVGAALPVVGKGAQVG</sequence>
<dbReference type="AlphaFoldDB" id="A0AAD8AQ51"/>
<accession>A0AAD8AQ51</accession>
<dbReference type="EMBL" id="JASAOG010000445">
    <property type="protein sequence ID" value="KAK0039489.1"/>
    <property type="molecule type" value="Genomic_DNA"/>
</dbReference>
<dbReference type="Proteomes" id="UP001233172">
    <property type="component" value="Unassembled WGS sequence"/>
</dbReference>
<evidence type="ECO:0000313" key="1">
    <source>
        <dbReference type="EMBL" id="KAK0039489.1"/>
    </source>
</evidence>
<reference evidence="1" key="1">
    <citation type="journal article" date="2023" name="PLoS Negl. Trop. Dis.">
        <title>A genome sequence for Biomphalaria pfeifferi, the major vector snail for the human-infecting parasite Schistosoma mansoni.</title>
        <authorList>
            <person name="Bu L."/>
            <person name="Lu L."/>
            <person name="Laidemitt M.R."/>
            <person name="Zhang S.M."/>
            <person name="Mutuku M."/>
            <person name="Mkoji G."/>
            <person name="Steinauer M."/>
            <person name="Loker E.S."/>
        </authorList>
    </citation>
    <scope>NUCLEOTIDE SEQUENCE</scope>
    <source>
        <strain evidence="1">KasaAsao</strain>
    </source>
</reference>
<protein>
    <submittedName>
        <fullName evidence="1">Uncharacterized protein</fullName>
    </submittedName>
</protein>
<reference evidence="1" key="2">
    <citation type="submission" date="2023-04" db="EMBL/GenBank/DDBJ databases">
        <authorList>
            <person name="Bu L."/>
            <person name="Lu L."/>
            <person name="Laidemitt M.R."/>
            <person name="Zhang S.M."/>
            <person name="Mutuku M."/>
            <person name="Mkoji G."/>
            <person name="Steinauer M."/>
            <person name="Loker E.S."/>
        </authorList>
    </citation>
    <scope>NUCLEOTIDE SEQUENCE</scope>
    <source>
        <strain evidence="1">KasaAsao</strain>
        <tissue evidence="1">Whole Snail</tissue>
    </source>
</reference>
<keyword evidence="2" id="KW-1185">Reference proteome</keyword>
<name>A0AAD8AQ51_BIOPF</name>